<keyword evidence="15" id="KW-1133">Transmembrane helix</keyword>
<dbReference type="Gene3D" id="1.10.630.10">
    <property type="entry name" value="Cytochrome P450"/>
    <property type="match status" value="1"/>
</dbReference>
<comment type="cofactor">
    <cofactor evidence="1 13">
        <name>heme</name>
        <dbReference type="ChEBI" id="CHEBI:30413"/>
    </cofactor>
</comment>
<dbReference type="PRINTS" id="PR00463">
    <property type="entry name" value="EP450I"/>
</dbReference>
<evidence type="ECO:0000256" key="7">
    <source>
        <dbReference type="ARBA" id="ARBA00022824"/>
    </source>
</evidence>
<evidence type="ECO:0000256" key="11">
    <source>
        <dbReference type="ARBA" id="ARBA00023033"/>
    </source>
</evidence>
<keyword evidence="5 13" id="KW-0349">Heme</keyword>
<evidence type="ECO:0000256" key="15">
    <source>
        <dbReference type="SAM" id="Phobius"/>
    </source>
</evidence>
<dbReference type="GO" id="GO:0020037">
    <property type="term" value="F:heme binding"/>
    <property type="evidence" value="ECO:0007669"/>
    <property type="project" value="InterPro"/>
</dbReference>
<dbReference type="InterPro" id="IPR036396">
    <property type="entry name" value="Cyt_P450_sf"/>
</dbReference>
<dbReference type="SUPFAM" id="SSF48264">
    <property type="entry name" value="Cytochrome P450"/>
    <property type="match status" value="1"/>
</dbReference>
<keyword evidence="15" id="KW-0812">Transmembrane</keyword>
<keyword evidence="9 14" id="KW-0560">Oxidoreductase</keyword>
<evidence type="ECO:0000256" key="6">
    <source>
        <dbReference type="ARBA" id="ARBA00022723"/>
    </source>
</evidence>
<dbReference type="CDD" id="cd11056">
    <property type="entry name" value="CYP6-like"/>
    <property type="match status" value="1"/>
</dbReference>
<dbReference type="GO" id="GO:0005789">
    <property type="term" value="C:endoplasmic reticulum membrane"/>
    <property type="evidence" value="ECO:0007669"/>
    <property type="project" value="UniProtKB-SubCell"/>
</dbReference>
<dbReference type="PROSITE" id="PS00086">
    <property type="entry name" value="CYTOCHROME_P450"/>
    <property type="match status" value="1"/>
</dbReference>
<dbReference type="KEGG" id="mzt:108727200"/>
<reference evidence="16 17" key="1">
    <citation type="submission" date="2015-09" db="EMBL/GenBank/DDBJ databases">
        <title>Trachymyrmex zeteki WGS genome.</title>
        <authorList>
            <person name="Nygaard S."/>
            <person name="Hu H."/>
            <person name="Boomsma J."/>
            <person name="Zhang G."/>
        </authorList>
    </citation>
    <scope>NUCLEOTIDE SEQUENCE [LARGE SCALE GENOMIC DNA]</scope>
    <source>
        <strain evidence="16">Tzet28-1</strain>
        <tissue evidence="16">Whole body</tissue>
    </source>
</reference>
<dbReference type="PANTHER" id="PTHR24292:SF54">
    <property type="entry name" value="CYP9F3-RELATED"/>
    <property type="match status" value="1"/>
</dbReference>
<keyword evidence="7" id="KW-0256">Endoplasmic reticulum</keyword>
<comment type="subcellular location">
    <subcellularLocation>
        <location evidence="3">Endoplasmic reticulum membrane</location>
        <topology evidence="3">Peripheral membrane protein</topology>
    </subcellularLocation>
    <subcellularLocation>
        <location evidence="2">Microsome membrane</location>
        <topology evidence="2">Peripheral membrane protein</topology>
    </subcellularLocation>
</comment>
<feature type="binding site" description="axial binding residue" evidence="13">
    <location>
        <position position="451"/>
    </location>
    <ligand>
        <name>heme</name>
        <dbReference type="ChEBI" id="CHEBI:30413"/>
    </ligand>
    <ligandPart>
        <name>Fe</name>
        <dbReference type="ChEBI" id="CHEBI:18248"/>
    </ligandPart>
</feature>
<keyword evidence="6 13" id="KW-0479">Metal-binding</keyword>
<keyword evidence="8" id="KW-0492">Microsome</keyword>
<sequence>MREILEILCGIIVLIFVFYYYYKLKFDFWKKHGIPGPKPTIYFGMVKDIILQKKIPLEYYKEIYDEYKHASLVGFFNKTVPILMIIDPALIKDVLITDGMIFTGRGIRYSKKAEPFEPLMDTLFYTKEEEALHLRAKLSPLFTPSKLKNMLSLLIQRSEAFKNWLDNSLLLKNKYINCNELAAKLTADFSSVSLFNYDVKTFQDKKIEIYKYVKKFNKGDSWKYILKQLLPDKVIYNKLYDLISYYLFDAELTQFCIRFAMDIVNDRRKHNIFKYDVINILKEFEKNNKWTEKKEILGQHFSTELFMFFLAAFETSAVTISNTLYELALNHTIQNRLREEIRNTYIKNNGEITFDDINMMFYLDAVYKETLRKYPLVDLLTRQASSAYTFRNSQLTVPKGQIVSIPVHGIHSDPDIYPKPEIYDPERFIGEAARSRKSMHYIPFGYGSRNCIGERFGILQIKMGLITFLRNYKFEVCEKTPKKLKYISSILVQQPNEIYLKVTKIE</sequence>
<evidence type="ECO:0000256" key="12">
    <source>
        <dbReference type="ARBA" id="ARBA00023136"/>
    </source>
</evidence>
<protein>
    <submittedName>
        <fullName evidence="16">Putative cytochrome P450 6a13</fullName>
    </submittedName>
</protein>
<dbReference type="GO" id="GO:0005506">
    <property type="term" value="F:iron ion binding"/>
    <property type="evidence" value="ECO:0007669"/>
    <property type="project" value="InterPro"/>
</dbReference>
<name>A0A151WR77_9HYME</name>
<accession>A0A151WR77</accession>
<dbReference type="OrthoDB" id="1470350at2759"/>
<evidence type="ECO:0000256" key="3">
    <source>
        <dbReference type="ARBA" id="ARBA00004406"/>
    </source>
</evidence>
<gene>
    <name evidence="16" type="ORF">ALC60_10483</name>
</gene>
<dbReference type="InterPro" id="IPR001128">
    <property type="entry name" value="Cyt_P450"/>
</dbReference>
<proteinExistence type="inferred from homology"/>
<evidence type="ECO:0000256" key="4">
    <source>
        <dbReference type="ARBA" id="ARBA00010617"/>
    </source>
</evidence>
<dbReference type="Pfam" id="PF00067">
    <property type="entry name" value="p450"/>
    <property type="match status" value="1"/>
</dbReference>
<evidence type="ECO:0000256" key="14">
    <source>
        <dbReference type="RuleBase" id="RU000461"/>
    </source>
</evidence>
<dbReference type="PRINTS" id="PR00385">
    <property type="entry name" value="P450"/>
</dbReference>
<feature type="transmembrane region" description="Helical" evidence="15">
    <location>
        <begin position="5"/>
        <end position="22"/>
    </location>
</feature>
<evidence type="ECO:0000256" key="2">
    <source>
        <dbReference type="ARBA" id="ARBA00004174"/>
    </source>
</evidence>
<dbReference type="InterPro" id="IPR017972">
    <property type="entry name" value="Cyt_P450_CS"/>
</dbReference>
<keyword evidence="12 15" id="KW-0472">Membrane</keyword>
<dbReference type="GO" id="GO:0004497">
    <property type="term" value="F:monooxygenase activity"/>
    <property type="evidence" value="ECO:0007669"/>
    <property type="project" value="UniProtKB-KW"/>
</dbReference>
<dbReference type="FunFam" id="1.10.630.10:FF:000182">
    <property type="entry name" value="Cytochrome P450 3A4"/>
    <property type="match status" value="1"/>
</dbReference>
<dbReference type="Proteomes" id="UP000075809">
    <property type="component" value="Unassembled WGS sequence"/>
</dbReference>
<evidence type="ECO:0000256" key="1">
    <source>
        <dbReference type="ARBA" id="ARBA00001971"/>
    </source>
</evidence>
<evidence type="ECO:0000313" key="16">
    <source>
        <dbReference type="EMBL" id="KYQ50366.1"/>
    </source>
</evidence>
<evidence type="ECO:0000256" key="9">
    <source>
        <dbReference type="ARBA" id="ARBA00023002"/>
    </source>
</evidence>
<dbReference type="InterPro" id="IPR050476">
    <property type="entry name" value="Insect_CytP450_Detox"/>
</dbReference>
<dbReference type="PANTHER" id="PTHR24292">
    <property type="entry name" value="CYTOCHROME P450"/>
    <property type="match status" value="1"/>
</dbReference>
<evidence type="ECO:0000313" key="17">
    <source>
        <dbReference type="Proteomes" id="UP000075809"/>
    </source>
</evidence>
<dbReference type="EMBL" id="KQ982807">
    <property type="protein sequence ID" value="KYQ50366.1"/>
    <property type="molecule type" value="Genomic_DNA"/>
</dbReference>
<dbReference type="InterPro" id="IPR002401">
    <property type="entry name" value="Cyt_P450_E_grp-I"/>
</dbReference>
<evidence type="ECO:0000256" key="5">
    <source>
        <dbReference type="ARBA" id="ARBA00022617"/>
    </source>
</evidence>
<keyword evidence="17" id="KW-1185">Reference proteome</keyword>
<dbReference type="AlphaFoldDB" id="A0A151WR77"/>
<comment type="similarity">
    <text evidence="4 14">Belongs to the cytochrome P450 family.</text>
</comment>
<keyword evidence="11 14" id="KW-0503">Monooxygenase</keyword>
<keyword evidence="10 13" id="KW-0408">Iron</keyword>
<dbReference type="STRING" id="64791.A0A151WR77"/>
<dbReference type="GO" id="GO:0016705">
    <property type="term" value="F:oxidoreductase activity, acting on paired donors, with incorporation or reduction of molecular oxygen"/>
    <property type="evidence" value="ECO:0007669"/>
    <property type="project" value="InterPro"/>
</dbReference>
<evidence type="ECO:0000256" key="13">
    <source>
        <dbReference type="PIRSR" id="PIRSR602401-1"/>
    </source>
</evidence>
<evidence type="ECO:0000256" key="10">
    <source>
        <dbReference type="ARBA" id="ARBA00023004"/>
    </source>
</evidence>
<evidence type="ECO:0000256" key="8">
    <source>
        <dbReference type="ARBA" id="ARBA00022848"/>
    </source>
</evidence>
<organism evidence="16 17">
    <name type="scientific">Mycetomoellerius zeteki</name>
    <dbReference type="NCBI Taxonomy" id="64791"/>
    <lineage>
        <taxon>Eukaryota</taxon>
        <taxon>Metazoa</taxon>
        <taxon>Ecdysozoa</taxon>
        <taxon>Arthropoda</taxon>
        <taxon>Hexapoda</taxon>
        <taxon>Insecta</taxon>
        <taxon>Pterygota</taxon>
        <taxon>Neoptera</taxon>
        <taxon>Endopterygota</taxon>
        <taxon>Hymenoptera</taxon>
        <taxon>Apocrita</taxon>
        <taxon>Aculeata</taxon>
        <taxon>Formicoidea</taxon>
        <taxon>Formicidae</taxon>
        <taxon>Myrmicinae</taxon>
        <taxon>Mycetomoellerius</taxon>
    </lineage>
</organism>